<organism evidence="2 3">
    <name type="scientific">Brassica campestris</name>
    <name type="common">Field mustard</name>
    <dbReference type="NCBI Taxonomy" id="3711"/>
    <lineage>
        <taxon>Eukaryota</taxon>
        <taxon>Viridiplantae</taxon>
        <taxon>Streptophyta</taxon>
        <taxon>Embryophyta</taxon>
        <taxon>Tracheophyta</taxon>
        <taxon>Spermatophyta</taxon>
        <taxon>Magnoliopsida</taxon>
        <taxon>eudicotyledons</taxon>
        <taxon>Gunneridae</taxon>
        <taxon>Pentapetalae</taxon>
        <taxon>rosids</taxon>
        <taxon>malvids</taxon>
        <taxon>Brassicales</taxon>
        <taxon>Brassicaceae</taxon>
        <taxon>Brassiceae</taxon>
        <taxon>Brassica</taxon>
    </lineage>
</organism>
<reference evidence="2 3" key="1">
    <citation type="submission" date="2021-07" db="EMBL/GenBank/DDBJ databases">
        <authorList>
            <consortium name="Genoscope - CEA"/>
            <person name="William W."/>
        </authorList>
    </citation>
    <scope>NUCLEOTIDE SEQUENCE [LARGE SCALE GENOMIC DNA]</scope>
</reference>
<name>A0A8D9I401_BRACM</name>
<feature type="compositionally biased region" description="Low complexity" evidence="1">
    <location>
        <begin position="14"/>
        <end position="40"/>
    </location>
</feature>
<dbReference type="AlphaFoldDB" id="A0A8D9I401"/>
<accession>A0A8D9I401</accession>
<gene>
    <name evidence="2" type="ORF">BRAPAZ1V2_A10P16700.2</name>
</gene>
<evidence type="ECO:0000313" key="2">
    <source>
        <dbReference type="EMBL" id="CAG7910424.1"/>
    </source>
</evidence>
<protein>
    <submittedName>
        <fullName evidence="2">Uncharacterized protein</fullName>
    </submittedName>
</protein>
<sequence length="109" mass="11561">MVRYTPHSPHKAATVSTHSSLSVSTSTISTSTGTPPSSTTAGFDSAVDISKFITKANRDFRALEIPDGGYSVAQVRIGGSDFDLILGLFLDRSMISVAACFCSSMEHEK</sequence>
<proteinExistence type="predicted"/>
<feature type="region of interest" description="Disordered" evidence="1">
    <location>
        <begin position="1"/>
        <end position="42"/>
    </location>
</feature>
<evidence type="ECO:0000313" key="3">
    <source>
        <dbReference type="Proteomes" id="UP000694005"/>
    </source>
</evidence>
<dbReference type="Gramene" id="A10p16700.2_BraZ1">
    <property type="protein sequence ID" value="A10p16700.2_BraZ1.CDS"/>
    <property type="gene ID" value="A10g16700.2_BraZ1"/>
</dbReference>
<evidence type="ECO:0000256" key="1">
    <source>
        <dbReference type="SAM" id="MobiDB-lite"/>
    </source>
</evidence>
<dbReference type="Proteomes" id="UP000694005">
    <property type="component" value="Chromosome A10"/>
</dbReference>
<dbReference type="EMBL" id="LS974626">
    <property type="protein sequence ID" value="CAG7910424.1"/>
    <property type="molecule type" value="Genomic_DNA"/>
</dbReference>